<gene>
    <name evidence="6" type="ORF">Acr_03g0008440</name>
</gene>
<dbReference type="Proteomes" id="UP000585474">
    <property type="component" value="Unassembled WGS sequence"/>
</dbReference>
<proteinExistence type="predicted"/>
<evidence type="ECO:0000256" key="4">
    <source>
        <dbReference type="ARBA" id="ARBA00023136"/>
    </source>
</evidence>
<evidence type="ECO:0000256" key="3">
    <source>
        <dbReference type="ARBA" id="ARBA00022989"/>
    </source>
</evidence>
<dbReference type="OrthoDB" id="10036779at2759"/>
<keyword evidence="3 5" id="KW-1133">Transmembrane helix</keyword>
<comment type="subcellular location">
    <subcellularLocation>
        <location evidence="1">Membrane</location>
        <topology evidence="1">Multi-pass membrane protein</topology>
    </subcellularLocation>
</comment>
<comment type="caution">
    <text evidence="6">The sequence shown here is derived from an EMBL/GenBank/DDBJ whole genome shotgun (WGS) entry which is preliminary data.</text>
</comment>
<sequence>MLAIVCKTRDGVKALETNDKDGSIIKSSGIHGLGNGMGMHLDDRFLVICLENLRPYNGAFALRYEAWVIYNFLSLCLAWVGGPGAVVLSLSGRVLKPNWFLMTCCIPPIPLDGCTNDPQRRLDLPKPRLSNGESPPGFLGFAVNMINIDKVNLSCLMANGHGLRETLFYNLFSRLQVYRTRADILQALPFISDGAISLDGGMIKTTGMFSLGNR</sequence>
<dbReference type="PANTHER" id="PTHR33566:SF6">
    <property type="entry name" value="PROTEIN DEFECTIVE IN MERISTEM SILENCING 3"/>
    <property type="match status" value="1"/>
</dbReference>
<evidence type="ECO:0000256" key="1">
    <source>
        <dbReference type="ARBA" id="ARBA00004141"/>
    </source>
</evidence>
<dbReference type="GO" id="GO:0016020">
    <property type="term" value="C:membrane"/>
    <property type="evidence" value="ECO:0007669"/>
    <property type="project" value="UniProtKB-SubCell"/>
</dbReference>
<reference evidence="6 7" key="1">
    <citation type="submission" date="2019-07" db="EMBL/GenBank/DDBJ databases">
        <title>De Novo Assembly of kiwifruit Actinidia rufa.</title>
        <authorList>
            <person name="Sugita-Konishi S."/>
            <person name="Sato K."/>
            <person name="Mori E."/>
            <person name="Abe Y."/>
            <person name="Kisaki G."/>
            <person name="Hamano K."/>
            <person name="Suezawa K."/>
            <person name="Otani M."/>
            <person name="Fukuda T."/>
            <person name="Manabe T."/>
            <person name="Gomi K."/>
            <person name="Tabuchi M."/>
            <person name="Akimitsu K."/>
            <person name="Kataoka I."/>
        </authorList>
    </citation>
    <scope>NUCLEOTIDE SEQUENCE [LARGE SCALE GENOMIC DNA]</scope>
    <source>
        <strain evidence="7">cv. Fuchu</strain>
    </source>
</reference>
<organism evidence="6 7">
    <name type="scientific">Actinidia rufa</name>
    <dbReference type="NCBI Taxonomy" id="165716"/>
    <lineage>
        <taxon>Eukaryota</taxon>
        <taxon>Viridiplantae</taxon>
        <taxon>Streptophyta</taxon>
        <taxon>Embryophyta</taxon>
        <taxon>Tracheophyta</taxon>
        <taxon>Spermatophyta</taxon>
        <taxon>Magnoliopsida</taxon>
        <taxon>eudicotyledons</taxon>
        <taxon>Gunneridae</taxon>
        <taxon>Pentapetalae</taxon>
        <taxon>asterids</taxon>
        <taxon>Ericales</taxon>
        <taxon>Actinidiaceae</taxon>
        <taxon>Actinidia</taxon>
    </lineage>
</organism>
<keyword evidence="2 5" id="KW-0812">Transmembrane</keyword>
<feature type="transmembrane region" description="Helical" evidence="5">
    <location>
        <begin position="67"/>
        <end position="90"/>
    </location>
</feature>
<dbReference type="EMBL" id="BJWL01000003">
    <property type="protein sequence ID" value="GFY84070.1"/>
    <property type="molecule type" value="Genomic_DNA"/>
</dbReference>
<accession>A0A7J0ECF5</accession>
<evidence type="ECO:0000256" key="2">
    <source>
        <dbReference type="ARBA" id="ARBA00022692"/>
    </source>
</evidence>
<dbReference type="AlphaFoldDB" id="A0A7J0ECF5"/>
<keyword evidence="7" id="KW-1185">Reference proteome</keyword>
<name>A0A7J0ECF5_9ERIC</name>
<protein>
    <submittedName>
        <fullName evidence="6">Defective in meristem silencing 3</fullName>
    </submittedName>
</protein>
<evidence type="ECO:0000313" key="7">
    <source>
        <dbReference type="Proteomes" id="UP000585474"/>
    </source>
</evidence>
<dbReference type="Pfam" id="PF03619">
    <property type="entry name" value="Solute_trans_a"/>
    <property type="match status" value="1"/>
</dbReference>
<keyword evidence="4 5" id="KW-0472">Membrane</keyword>
<evidence type="ECO:0000313" key="6">
    <source>
        <dbReference type="EMBL" id="GFY84070.1"/>
    </source>
</evidence>
<evidence type="ECO:0000256" key="5">
    <source>
        <dbReference type="SAM" id="Phobius"/>
    </source>
</evidence>
<dbReference type="PANTHER" id="PTHR33566">
    <property type="entry name" value="EN/SPM-LIKE TRANSPOSON-RELATED"/>
    <property type="match status" value="1"/>
</dbReference>
<dbReference type="InterPro" id="IPR005178">
    <property type="entry name" value="Ostalpha/TMEM184C"/>
</dbReference>